<dbReference type="SUPFAM" id="SSF48498">
    <property type="entry name" value="Tetracyclin repressor-like, C-terminal domain"/>
    <property type="match status" value="1"/>
</dbReference>
<evidence type="ECO:0000259" key="5">
    <source>
        <dbReference type="PROSITE" id="PS50977"/>
    </source>
</evidence>
<dbReference type="EMBL" id="BMRG01000020">
    <property type="protein sequence ID" value="GGP80953.1"/>
    <property type="molecule type" value="Genomic_DNA"/>
</dbReference>
<feature type="domain" description="HTH tetR-type" evidence="5">
    <location>
        <begin position="11"/>
        <end position="71"/>
    </location>
</feature>
<evidence type="ECO:0000256" key="4">
    <source>
        <dbReference type="PROSITE-ProRule" id="PRU00335"/>
    </source>
</evidence>
<proteinExistence type="predicted"/>
<dbReference type="Gene3D" id="1.10.357.10">
    <property type="entry name" value="Tetracycline Repressor, domain 2"/>
    <property type="match status" value="1"/>
</dbReference>
<dbReference type="GO" id="GO:0000976">
    <property type="term" value="F:transcription cis-regulatory region binding"/>
    <property type="evidence" value="ECO:0007669"/>
    <property type="project" value="TreeGrafter"/>
</dbReference>
<keyword evidence="2 4" id="KW-0238">DNA-binding</keyword>
<keyword evidence="1" id="KW-0805">Transcription regulation</keyword>
<sequence>MTVPLRQRRRAAAIREILDAARDDIAAHGPAGLSLRSVARDLGMTVQALYHYFPSRDELITALITEAYHALADAVESALDAAPDSGLPGFVVAAEGFRAWAIEHPAQFQLIYGTPLPHYQAPADGRTTAGARRFGGLFVRELFAEFTEEQLTRVEFPPLSPELGTHLAALPQEAAGGLPPSAVAAFVSAWGHMHGLVVLEVFGHTAFIGPGQAEIFRGAMLNLVADLRRRVPAG</sequence>
<dbReference type="InterPro" id="IPR009057">
    <property type="entry name" value="Homeodomain-like_sf"/>
</dbReference>
<reference evidence="6" key="1">
    <citation type="journal article" date="2014" name="Int. J. Syst. Evol. Microbiol.">
        <title>Complete genome sequence of Corynebacterium casei LMG S-19264T (=DSM 44701T), isolated from a smear-ripened cheese.</title>
        <authorList>
            <consortium name="US DOE Joint Genome Institute (JGI-PGF)"/>
            <person name="Walter F."/>
            <person name="Albersmeier A."/>
            <person name="Kalinowski J."/>
            <person name="Ruckert C."/>
        </authorList>
    </citation>
    <scope>NUCLEOTIDE SEQUENCE</scope>
    <source>
        <strain evidence="6">JCM 3313</strain>
    </source>
</reference>
<dbReference type="RefSeq" id="WP_229796287.1">
    <property type="nucleotide sequence ID" value="NZ_BMRG01000020.1"/>
</dbReference>
<dbReference type="AlphaFoldDB" id="A0A918AV31"/>
<dbReference type="PANTHER" id="PTHR30055">
    <property type="entry name" value="HTH-TYPE TRANSCRIPTIONAL REGULATOR RUTR"/>
    <property type="match status" value="1"/>
</dbReference>
<name>A0A918AV31_9PSEU</name>
<dbReference type="PRINTS" id="PR00455">
    <property type="entry name" value="HTHTETR"/>
</dbReference>
<dbReference type="PROSITE" id="PS50977">
    <property type="entry name" value="HTH_TETR_2"/>
    <property type="match status" value="1"/>
</dbReference>
<feature type="DNA-binding region" description="H-T-H motif" evidence="4">
    <location>
        <begin position="34"/>
        <end position="53"/>
    </location>
</feature>
<dbReference type="InterPro" id="IPR001647">
    <property type="entry name" value="HTH_TetR"/>
</dbReference>
<accession>A0A918AV31</accession>
<protein>
    <submittedName>
        <fullName evidence="6">TetR family transcriptional regulator</fullName>
    </submittedName>
</protein>
<keyword evidence="3" id="KW-0804">Transcription</keyword>
<dbReference type="GO" id="GO:0003700">
    <property type="term" value="F:DNA-binding transcription factor activity"/>
    <property type="evidence" value="ECO:0007669"/>
    <property type="project" value="TreeGrafter"/>
</dbReference>
<evidence type="ECO:0000313" key="7">
    <source>
        <dbReference type="Proteomes" id="UP000639606"/>
    </source>
</evidence>
<keyword evidence="7" id="KW-1185">Reference proteome</keyword>
<dbReference type="Pfam" id="PF00440">
    <property type="entry name" value="TetR_N"/>
    <property type="match status" value="1"/>
</dbReference>
<evidence type="ECO:0000256" key="2">
    <source>
        <dbReference type="ARBA" id="ARBA00023125"/>
    </source>
</evidence>
<dbReference type="InterPro" id="IPR025996">
    <property type="entry name" value="MT1864/Rv1816-like_C"/>
</dbReference>
<reference evidence="6" key="2">
    <citation type="submission" date="2020-09" db="EMBL/GenBank/DDBJ databases">
        <authorList>
            <person name="Sun Q."/>
            <person name="Ohkuma M."/>
        </authorList>
    </citation>
    <scope>NUCLEOTIDE SEQUENCE</scope>
    <source>
        <strain evidence="6">JCM 3313</strain>
    </source>
</reference>
<dbReference type="SUPFAM" id="SSF46689">
    <property type="entry name" value="Homeodomain-like"/>
    <property type="match status" value="1"/>
</dbReference>
<evidence type="ECO:0000256" key="3">
    <source>
        <dbReference type="ARBA" id="ARBA00023163"/>
    </source>
</evidence>
<gene>
    <name evidence="6" type="ORF">GCM10010185_63640</name>
</gene>
<comment type="caution">
    <text evidence="6">The sequence shown here is derived from an EMBL/GenBank/DDBJ whole genome shotgun (WGS) entry which is preliminary data.</text>
</comment>
<dbReference type="Pfam" id="PF13305">
    <property type="entry name" value="TetR_C_33"/>
    <property type="match status" value="1"/>
</dbReference>
<dbReference type="PANTHER" id="PTHR30055:SF243">
    <property type="entry name" value="HTH-TYPE TRANSCRIPTIONAL REGULATOR RV1816"/>
    <property type="match status" value="1"/>
</dbReference>
<evidence type="ECO:0000313" key="6">
    <source>
        <dbReference type="EMBL" id="GGP80953.1"/>
    </source>
</evidence>
<organism evidence="6 7">
    <name type="scientific">Saccharothrix coeruleofusca</name>
    <dbReference type="NCBI Taxonomy" id="33919"/>
    <lineage>
        <taxon>Bacteria</taxon>
        <taxon>Bacillati</taxon>
        <taxon>Actinomycetota</taxon>
        <taxon>Actinomycetes</taxon>
        <taxon>Pseudonocardiales</taxon>
        <taxon>Pseudonocardiaceae</taxon>
        <taxon>Saccharothrix</taxon>
    </lineage>
</organism>
<dbReference type="InterPro" id="IPR036271">
    <property type="entry name" value="Tet_transcr_reg_TetR-rel_C_sf"/>
</dbReference>
<evidence type="ECO:0000256" key="1">
    <source>
        <dbReference type="ARBA" id="ARBA00023015"/>
    </source>
</evidence>
<dbReference type="Proteomes" id="UP000639606">
    <property type="component" value="Unassembled WGS sequence"/>
</dbReference>
<dbReference type="InterPro" id="IPR050109">
    <property type="entry name" value="HTH-type_TetR-like_transc_reg"/>
</dbReference>